<keyword evidence="2" id="KW-1185">Reference proteome</keyword>
<dbReference type="AlphaFoldDB" id="A0A9W6DD14"/>
<comment type="caution">
    <text evidence="1">The sequence shown here is derived from an EMBL/GenBank/DDBJ whole genome shotgun (WGS) entry which is preliminary data.</text>
</comment>
<evidence type="ECO:0000313" key="1">
    <source>
        <dbReference type="EMBL" id="GKX27931.1"/>
    </source>
</evidence>
<reference evidence="1" key="1">
    <citation type="submission" date="2022-06" db="EMBL/GenBank/DDBJ databases">
        <title>Vallitalea longa sp. nov., an anaerobic bacterium isolated from marine sediment.</title>
        <authorList>
            <person name="Hirano S."/>
            <person name="Terahara T."/>
            <person name="Mori K."/>
            <person name="Hamada M."/>
            <person name="Matsumoto R."/>
            <person name="Kobayashi T."/>
        </authorList>
    </citation>
    <scope>NUCLEOTIDE SEQUENCE</scope>
    <source>
        <strain evidence="1">SH18-1</strain>
    </source>
</reference>
<proteinExistence type="predicted"/>
<accession>A0A9W6DD14</accession>
<organism evidence="1 2">
    <name type="scientific">Vallitalea longa</name>
    <dbReference type="NCBI Taxonomy" id="2936439"/>
    <lineage>
        <taxon>Bacteria</taxon>
        <taxon>Bacillati</taxon>
        <taxon>Bacillota</taxon>
        <taxon>Clostridia</taxon>
        <taxon>Lachnospirales</taxon>
        <taxon>Vallitaleaceae</taxon>
        <taxon>Vallitalea</taxon>
    </lineage>
</organism>
<evidence type="ECO:0000313" key="2">
    <source>
        <dbReference type="Proteomes" id="UP001144256"/>
    </source>
</evidence>
<dbReference type="Proteomes" id="UP001144256">
    <property type="component" value="Unassembled WGS sequence"/>
</dbReference>
<name>A0A9W6DD14_9FIRM</name>
<protein>
    <submittedName>
        <fullName evidence="1">Uncharacterized protein</fullName>
    </submittedName>
</protein>
<dbReference type="RefSeq" id="WP_281811716.1">
    <property type="nucleotide sequence ID" value="NZ_BRLB01000001.1"/>
</dbReference>
<sequence length="388" mass="45380">MEKGRTTNELIKEDKSPCEFNIDINDIPQLLKVEKLEIKKLETNINREFDNIIARTDLLENVNNKFQVENAKHNFLSETIKTEVLAEQILLDFNYQMIEIMKGLSQELESDKNECDRKYNRIKLSREAFIDYCNLHINDSRLRGMAVNGIKNKNEYKDLIEYQKNMAKTIVYTIKVAEGKEELRKYIDIIIDEFDREIENSSDEVSIRRLIEKKLSIKNLLNVVLKDKSIKIKCRKVTNDMKITKVPMSWESSNKWSGGERWSKNMTLFLGILNYLAEKKQHLNISQKNNRTVILDNPFGKASSKHVLEPVFFIAEKLGFQIIALTAHAQGKFISDYFPIVYSCRLRDAVGGERQIMTNERHINMAYLKEKSPLSVYRLQETEQLELL</sequence>
<dbReference type="EMBL" id="BRLB01000001">
    <property type="protein sequence ID" value="GKX27931.1"/>
    <property type="molecule type" value="Genomic_DNA"/>
</dbReference>
<gene>
    <name evidence="1" type="ORF">SH1V18_04110</name>
</gene>